<evidence type="ECO:0000256" key="2">
    <source>
        <dbReference type="ARBA" id="ARBA00009533"/>
    </source>
</evidence>
<reference evidence="11 13" key="2">
    <citation type="submission" date="2018-10" db="EMBL/GenBank/DDBJ databases">
        <title>Genomic Encyclopedia of Archaeal and Bacterial Type Strains, Phase II (KMG-II): from individual species to whole genera.</title>
        <authorList>
            <person name="Goeker M."/>
        </authorList>
    </citation>
    <scope>NUCLEOTIDE SEQUENCE [LARGE SCALE GENOMIC DNA]</scope>
    <source>
        <strain evidence="11 13">DSM 21886</strain>
    </source>
</reference>
<sequence>MKYPYNFFRDISFSTPILTSMKEKPTSKPYQFPKKGEGAFRAYQKISNELTLDGNVQLDLGSFSTTSMNPLADKLITEQLGKNFIDYNEYGQTKKIHDRIIGMLSGLLHAADPNNPTGTSTLGSSEAIHLALLSHKWNWKKRRESFGLSASKPNIVYSGNAHVCWDKFALYFDVEPRKIPQTSHDSYPIEEILKSIDQNTICVGAIAGNTYTGSIDPIEKLNDEIIRLNKKHNWDVGIHVDAAIGGFVFPFIKKEVKTWDFRLPLVRSINLSGHKYGLVYPGIGWLIFREAAVLPKELIFTSHYLEKPIETYTLNFSKGASMILAQYFSILQHGKQGYEKTIRDYCKTADVIRKRLRLSGHFETIDEGILPVIVFRLKDVKEDMLTALLLHLRSKNWMLPAYQIPGISKKETLLRIVVKENISPELAQLFCDDLIYSYETLKND</sequence>
<evidence type="ECO:0000256" key="7">
    <source>
        <dbReference type="PIRSR" id="PIRSR602129-50"/>
    </source>
</evidence>
<evidence type="ECO:0000256" key="9">
    <source>
        <dbReference type="RuleBase" id="RU361171"/>
    </source>
</evidence>
<dbReference type="Pfam" id="PF00282">
    <property type="entry name" value="Pyridoxal_deC"/>
    <property type="match status" value="1"/>
</dbReference>
<dbReference type="GO" id="GO:0030170">
    <property type="term" value="F:pyridoxal phosphate binding"/>
    <property type="evidence" value="ECO:0007669"/>
    <property type="project" value="InterPro"/>
</dbReference>
<dbReference type="NCBIfam" id="TIGR01788">
    <property type="entry name" value="Glu-decarb-GAD"/>
    <property type="match status" value="1"/>
</dbReference>
<accession>A0A497U8B8</accession>
<comment type="similarity">
    <text evidence="2 8">Belongs to the group II decarboxylase family.</text>
</comment>
<organism evidence="11 13">
    <name type="scientific">Flavobacterium lindanitolerans</name>
    <dbReference type="NCBI Taxonomy" id="428988"/>
    <lineage>
        <taxon>Bacteria</taxon>
        <taxon>Pseudomonadati</taxon>
        <taxon>Bacteroidota</taxon>
        <taxon>Flavobacteriia</taxon>
        <taxon>Flavobacteriales</taxon>
        <taxon>Flavobacteriaceae</taxon>
        <taxon>Flavobacterium</taxon>
    </lineage>
</organism>
<dbReference type="Gene3D" id="3.40.640.10">
    <property type="entry name" value="Type I PLP-dependent aspartate aminotransferase-like (Major domain)"/>
    <property type="match status" value="1"/>
</dbReference>
<dbReference type="GO" id="GO:0004351">
    <property type="term" value="F:glutamate decarboxylase activity"/>
    <property type="evidence" value="ECO:0007669"/>
    <property type="project" value="UniProtKB-EC"/>
</dbReference>
<keyword evidence="5 8" id="KW-0456">Lyase</keyword>
<gene>
    <name evidence="10" type="ORF">B0G92_1938</name>
    <name evidence="11" type="ORF">CLV50_2509</name>
</gene>
<dbReference type="PANTHER" id="PTHR43321:SF3">
    <property type="entry name" value="GLUTAMATE DECARBOXYLASE"/>
    <property type="match status" value="1"/>
</dbReference>
<dbReference type="SUPFAM" id="SSF53383">
    <property type="entry name" value="PLP-dependent transferases"/>
    <property type="match status" value="1"/>
</dbReference>
<evidence type="ECO:0000256" key="1">
    <source>
        <dbReference type="ARBA" id="ARBA00001933"/>
    </source>
</evidence>
<dbReference type="Proteomes" id="UP000275027">
    <property type="component" value="Unassembled WGS sequence"/>
</dbReference>
<dbReference type="Proteomes" id="UP000233767">
    <property type="component" value="Unassembled WGS sequence"/>
</dbReference>
<dbReference type="EMBL" id="RCCB01000012">
    <property type="protein sequence ID" value="RLJ24618.1"/>
    <property type="molecule type" value="Genomic_DNA"/>
</dbReference>
<dbReference type="InterPro" id="IPR015421">
    <property type="entry name" value="PyrdxlP-dep_Trfase_major"/>
</dbReference>
<evidence type="ECO:0000256" key="8">
    <source>
        <dbReference type="RuleBase" id="RU000382"/>
    </source>
</evidence>
<evidence type="ECO:0000313" key="10">
    <source>
        <dbReference type="EMBL" id="PKW30280.1"/>
    </source>
</evidence>
<proteinExistence type="inferred from homology"/>
<dbReference type="EMBL" id="PJND01000007">
    <property type="protein sequence ID" value="PKW30280.1"/>
    <property type="molecule type" value="Genomic_DNA"/>
</dbReference>
<name>A0A497U8B8_9FLAO</name>
<dbReference type="InterPro" id="IPR010107">
    <property type="entry name" value="Glutamate_decarboxylase"/>
</dbReference>
<dbReference type="InterPro" id="IPR015424">
    <property type="entry name" value="PyrdxlP-dep_Trfase"/>
</dbReference>
<dbReference type="PANTHER" id="PTHR43321">
    <property type="entry name" value="GLUTAMATE DECARBOXYLASE"/>
    <property type="match status" value="1"/>
</dbReference>
<dbReference type="GO" id="GO:0005829">
    <property type="term" value="C:cytosol"/>
    <property type="evidence" value="ECO:0007669"/>
    <property type="project" value="TreeGrafter"/>
</dbReference>
<comment type="cofactor">
    <cofactor evidence="1 7 8">
        <name>pyridoxal 5'-phosphate</name>
        <dbReference type="ChEBI" id="CHEBI:597326"/>
    </cofactor>
</comment>
<dbReference type="AlphaFoldDB" id="A0A497U8B8"/>
<comment type="caution">
    <text evidence="11">The sequence shown here is derived from an EMBL/GenBank/DDBJ whole genome shotgun (WGS) entry which is preliminary data.</text>
</comment>
<keyword evidence="9" id="KW-0210">Decarboxylase</keyword>
<evidence type="ECO:0000256" key="3">
    <source>
        <dbReference type="ARBA" id="ARBA00012421"/>
    </source>
</evidence>
<keyword evidence="4 7" id="KW-0663">Pyridoxal phosphate</keyword>
<dbReference type="GO" id="GO:0006538">
    <property type="term" value="P:L-glutamate catabolic process"/>
    <property type="evidence" value="ECO:0007669"/>
    <property type="project" value="TreeGrafter"/>
</dbReference>
<dbReference type="EC" id="4.1.1.15" evidence="3 9"/>
<feature type="modified residue" description="N6-(pyridoxal phosphate)lysine" evidence="7">
    <location>
        <position position="275"/>
    </location>
</feature>
<keyword evidence="12" id="KW-1185">Reference proteome</keyword>
<evidence type="ECO:0000256" key="6">
    <source>
        <dbReference type="ARBA" id="ARBA00048868"/>
    </source>
</evidence>
<evidence type="ECO:0000313" key="11">
    <source>
        <dbReference type="EMBL" id="RLJ24618.1"/>
    </source>
</evidence>
<evidence type="ECO:0000256" key="4">
    <source>
        <dbReference type="ARBA" id="ARBA00022898"/>
    </source>
</evidence>
<comment type="catalytic activity">
    <reaction evidence="6 9">
        <text>L-glutamate + H(+) = 4-aminobutanoate + CO2</text>
        <dbReference type="Rhea" id="RHEA:17785"/>
        <dbReference type="ChEBI" id="CHEBI:15378"/>
        <dbReference type="ChEBI" id="CHEBI:16526"/>
        <dbReference type="ChEBI" id="CHEBI:29985"/>
        <dbReference type="ChEBI" id="CHEBI:59888"/>
        <dbReference type="EC" id="4.1.1.15"/>
    </reaction>
</comment>
<evidence type="ECO:0000256" key="5">
    <source>
        <dbReference type="ARBA" id="ARBA00023239"/>
    </source>
</evidence>
<dbReference type="Gene3D" id="3.90.1150.160">
    <property type="match status" value="1"/>
</dbReference>
<protein>
    <recommendedName>
        <fullName evidence="3 9">Glutamate decarboxylase</fullName>
        <ecNumber evidence="3 9">4.1.1.15</ecNumber>
    </recommendedName>
</protein>
<evidence type="ECO:0000313" key="12">
    <source>
        <dbReference type="Proteomes" id="UP000233767"/>
    </source>
</evidence>
<evidence type="ECO:0000313" key="13">
    <source>
        <dbReference type="Proteomes" id="UP000275027"/>
    </source>
</evidence>
<dbReference type="InterPro" id="IPR002129">
    <property type="entry name" value="PyrdxlP-dep_de-COase"/>
</dbReference>
<reference evidence="10 12" key="1">
    <citation type="submission" date="2017-12" db="EMBL/GenBank/DDBJ databases">
        <title>Genomic Encyclopedia of Type Strains, Phase III (KMG-III): the genomes of soil and plant-associated and newly described type strains.</title>
        <authorList>
            <person name="Whitman W."/>
        </authorList>
    </citation>
    <scope>NUCLEOTIDE SEQUENCE [LARGE SCALE GENOMIC DNA]</scope>
    <source>
        <strain evidence="10 12">IP-10</strain>
    </source>
</reference>